<proteinExistence type="predicted"/>
<dbReference type="GO" id="GO:0005524">
    <property type="term" value="F:ATP binding"/>
    <property type="evidence" value="ECO:0007669"/>
    <property type="project" value="InterPro"/>
</dbReference>
<accession>A0A9N9PJ20</accession>
<dbReference type="GO" id="GO:0009117">
    <property type="term" value="P:nucleotide metabolic process"/>
    <property type="evidence" value="ECO:0007669"/>
    <property type="project" value="InterPro"/>
</dbReference>
<dbReference type="PANTHER" id="PTHR38420">
    <property type="entry name" value="AP-4-A PHOSPHORYLASE II"/>
    <property type="match status" value="1"/>
</dbReference>
<organism evidence="3 4">
    <name type="scientific">Hymenoscyphus fraxineus</name>
    <dbReference type="NCBI Taxonomy" id="746836"/>
    <lineage>
        <taxon>Eukaryota</taxon>
        <taxon>Fungi</taxon>
        <taxon>Dikarya</taxon>
        <taxon>Ascomycota</taxon>
        <taxon>Pezizomycotina</taxon>
        <taxon>Leotiomycetes</taxon>
        <taxon>Helotiales</taxon>
        <taxon>Helotiaceae</taxon>
        <taxon>Hymenoscyphus</taxon>
    </lineage>
</organism>
<dbReference type="InterPro" id="IPR009163">
    <property type="entry name" value="Ap4A_phos1/2"/>
</dbReference>
<dbReference type="InterPro" id="IPR019200">
    <property type="entry name" value="ATP_adenylylTrfase_C"/>
</dbReference>
<dbReference type="GO" id="GO:0003877">
    <property type="term" value="F:ATP:ADP adenylyltransferase activity"/>
    <property type="evidence" value="ECO:0007669"/>
    <property type="project" value="InterPro"/>
</dbReference>
<dbReference type="OrthoDB" id="10267950at2759"/>
<sequence length="282" mass="31774">NIQKMESLEAKALRQFDALVERGNVLWEENSPRLVTAKPFNFQFRIAPSWKTKPILKPNDPGRTQDRGAFADDDPDFFLEHVGPSHTLILNKFCVVRPQYVLHTTAFEPQYEKLSVADFKAAWSVLSRLESEHIVIFNCGVDAGASQGHKHLQIVPRPAREEFNLFPDVLGIDHESCTIPEIPFRHAIKQLPSPTSTADVVEMYKQLLEIAGVKETPAHNVILTPDWLLVIPRSHARDGKLAVSAASMVGMVWVTEESELQEWVDQGPMEVLCRFGVTKETS</sequence>
<dbReference type="Pfam" id="PF09830">
    <property type="entry name" value="ATP_transf"/>
    <property type="match status" value="1"/>
</dbReference>
<dbReference type="SUPFAM" id="SSF54197">
    <property type="entry name" value="HIT-like"/>
    <property type="match status" value="1"/>
</dbReference>
<keyword evidence="4" id="KW-1185">Reference proteome</keyword>
<evidence type="ECO:0000313" key="3">
    <source>
        <dbReference type="EMBL" id="CAG8955264.1"/>
    </source>
</evidence>
<dbReference type="PANTHER" id="PTHR38420:SF1">
    <property type="entry name" value="PUTATIVE (AFU_ORTHOLOGUE AFUA_5G14690)-RELATED"/>
    <property type="match status" value="1"/>
</dbReference>
<dbReference type="InterPro" id="IPR045759">
    <property type="entry name" value="Ap4A_phos1/2_N"/>
</dbReference>
<evidence type="ECO:0000259" key="1">
    <source>
        <dbReference type="Pfam" id="PF09830"/>
    </source>
</evidence>
<name>A0A9N9PJ20_9HELO</name>
<feature type="domain" description="ATP adenylyltransferase C-terminal" evidence="1">
    <location>
        <begin position="180"/>
        <end position="277"/>
    </location>
</feature>
<dbReference type="Proteomes" id="UP000696280">
    <property type="component" value="Unassembled WGS sequence"/>
</dbReference>
<comment type="caution">
    <text evidence="3">The sequence shown here is derived from an EMBL/GenBank/DDBJ whole genome shotgun (WGS) entry which is preliminary data.</text>
</comment>
<feature type="domain" description="Ap4A phosphorylase 1/2 N-terminal" evidence="2">
    <location>
        <begin position="18"/>
        <end position="163"/>
    </location>
</feature>
<dbReference type="AlphaFoldDB" id="A0A9N9PJ20"/>
<dbReference type="InterPro" id="IPR036265">
    <property type="entry name" value="HIT-like_sf"/>
</dbReference>
<evidence type="ECO:0000313" key="4">
    <source>
        <dbReference type="Proteomes" id="UP000696280"/>
    </source>
</evidence>
<dbReference type="EMBL" id="CAJVRL010000061">
    <property type="protein sequence ID" value="CAG8955264.1"/>
    <property type="molecule type" value="Genomic_DNA"/>
</dbReference>
<dbReference type="Gene3D" id="3.30.428.70">
    <property type="match status" value="1"/>
</dbReference>
<evidence type="ECO:0008006" key="5">
    <source>
        <dbReference type="Google" id="ProtNLM"/>
    </source>
</evidence>
<feature type="non-terminal residue" evidence="3">
    <location>
        <position position="282"/>
    </location>
</feature>
<evidence type="ECO:0000259" key="2">
    <source>
        <dbReference type="Pfam" id="PF19327"/>
    </source>
</evidence>
<gene>
    <name evidence="3" type="ORF">HYFRA_00011246</name>
</gene>
<dbReference type="InterPro" id="IPR043171">
    <property type="entry name" value="Ap4A_phos1/2-like"/>
</dbReference>
<reference evidence="3" key="1">
    <citation type="submission" date="2021-07" db="EMBL/GenBank/DDBJ databases">
        <authorList>
            <person name="Durling M."/>
        </authorList>
    </citation>
    <scope>NUCLEOTIDE SEQUENCE</scope>
</reference>
<dbReference type="Pfam" id="PF19327">
    <property type="entry name" value="Ap4A_phos_N"/>
    <property type="match status" value="1"/>
</dbReference>
<protein>
    <recommendedName>
        <fullName evidence="5">Ap4A phosphorylase II</fullName>
    </recommendedName>
</protein>